<dbReference type="InterPro" id="IPR024170">
    <property type="entry name" value="Aminoglycoside_N6-AcTrfrase"/>
</dbReference>
<name>A0A1I5XK75_9LACT</name>
<sequence length="148" mass="16641">MTTIQVMKPSDITLVAKMAQELFKENDFAALKKEFECLSGSKKDTILVAKENKGTAGFIHMSLRYEYVEGTTSTPVAYIEGIYVKPDYRQRHVAHKLISAGEGWAKSKGCTQIASDVELYNTISQKVHQKTGFKEVNRLVCYVKSIEL</sequence>
<evidence type="ECO:0000313" key="11">
    <source>
        <dbReference type="Proteomes" id="UP000199136"/>
    </source>
</evidence>
<evidence type="ECO:0000256" key="4">
    <source>
        <dbReference type="ARBA" id="ARBA00022679"/>
    </source>
</evidence>
<dbReference type="AlphaFoldDB" id="A0A1I5XK75"/>
<protein>
    <recommendedName>
        <fullName evidence="3">Aminoglycoside N(6')-acetyltransferase type 1</fullName>
        <ecNumber evidence="2">2.3.1.82</ecNumber>
    </recommendedName>
    <alternativeName>
        <fullName evidence="7">Aminoglycoside resistance protein</fullName>
    </alternativeName>
</protein>
<dbReference type="PIRSF" id="PIRSF000452">
    <property type="entry name" value="6-N-acetyltransf"/>
    <property type="match status" value="1"/>
</dbReference>
<dbReference type="EMBL" id="FOXW01000005">
    <property type="protein sequence ID" value="SFQ32206.1"/>
    <property type="molecule type" value="Genomic_DNA"/>
</dbReference>
<dbReference type="Pfam" id="PF00583">
    <property type="entry name" value="Acetyltransf_1"/>
    <property type="match status" value="1"/>
</dbReference>
<dbReference type="RefSeq" id="WP_218147497.1">
    <property type="nucleotide sequence ID" value="NZ_FOXW01000005.1"/>
</dbReference>
<dbReference type="PROSITE" id="PS51186">
    <property type="entry name" value="GNAT"/>
    <property type="match status" value="1"/>
</dbReference>
<evidence type="ECO:0000313" key="10">
    <source>
        <dbReference type="EMBL" id="SFQ32206.1"/>
    </source>
</evidence>
<dbReference type="GO" id="GO:0047663">
    <property type="term" value="F:aminoglycoside 6'-N-acetyltransferase activity"/>
    <property type="evidence" value="ECO:0007669"/>
    <property type="project" value="UniProtKB-EC"/>
</dbReference>
<comment type="subunit">
    <text evidence="1">Homodimer.</text>
</comment>
<gene>
    <name evidence="10" type="ORF">SAMN04488506_1431</name>
</gene>
<evidence type="ECO:0000256" key="5">
    <source>
        <dbReference type="ARBA" id="ARBA00023251"/>
    </source>
</evidence>
<dbReference type="EC" id="2.3.1.82" evidence="2"/>
<dbReference type="PANTHER" id="PTHR43072:SF60">
    <property type="entry name" value="L-2,4-DIAMINOBUTYRIC ACID ACETYLTRANSFERASE"/>
    <property type="match status" value="1"/>
</dbReference>
<comment type="catalytic activity">
    <reaction evidence="8">
        <text>kanamycin B + acetyl-CoA = N(6')-acetylkanamycin B + CoA + H(+)</text>
        <dbReference type="Rhea" id="RHEA:16449"/>
        <dbReference type="ChEBI" id="CHEBI:15378"/>
        <dbReference type="ChEBI" id="CHEBI:57287"/>
        <dbReference type="ChEBI" id="CHEBI:57288"/>
        <dbReference type="ChEBI" id="CHEBI:58390"/>
        <dbReference type="ChEBI" id="CHEBI:58549"/>
        <dbReference type="EC" id="2.3.1.82"/>
    </reaction>
</comment>
<reference evidence="10 11" key="1">
    <citation type="submission" date="2016-10" db="EMBL/GenBank/DDBJ databases">
        <authorList>
            <person name="de Groot N.N."/>
        </authorList>
    </citation>
    <scope>NUCLEOTIDE SEQUENCE [LARGE SCALE GENOMIC DNA]</scope>
    <source>
        <strain evidence="10 11">DSM 20581</strain>
    </source>
</reference>
<evidence type="ECO:0000259" key="9">
    <source>
        <dbReference type="PROSITE" id="PS51186"/>
    </source>
</evidence>
<dbReference type="GO" id="GO:0046677">
    <property type="term" value="P:response to antibiotic"/>
    <property type="evidence" value="ECO:0007669"/>
    <property type="project" value="UniProtKB-KW"/>
</dbReference>
<feature type="domain" description="N-acetyltransferase" evidence="9">
    <location>
        <begin position="2"/>
        <end position="148"/>
    </location>
</feature>
<dbReference type="Gene3D" id="3.40.630.30">
    <property type="match status" value="1"/>
</dbReference>
<evidence type="ECO:0000256" key="6">
    <source>
        <dbReference type="ARBA" id="ARBA00023315"/>
    </source>
</evidence>
<keyword evidence="5" id="KW-0046">Antibiotic resistance</keyword>
<dbReference type="Proteomes" id="UP000199136">
    <property type="component" value="Unassembled WGS sequence"/>
</dbReference>
<evidence type="ECO:0000256" key="7">
    <source>
        <dbReference type="ARBA" id="ARBA00029660"/>
    </source>
</evidence>
<keyword evidence="11" id="KW-1185">Reference proteome</keyword>
<proteinExistence type="predicted"/>
<dbReference type="InterPro" id="IPR016181">
    <property type="entry name" value="Acyl_CoA_acyltransferase"/>
</dbReference>
<dbReference type="CDD" id="cd04301">
    <property type="entry name" value="NAT_SF"/>
    <property type="match status" value="1"/>
</dbReference>
<dbReference type="SUPFAM" id="SSF55729">
    <property type="entry name" value="Acyl-CoA N-acyltransferases (Nat)"/>
    <property type="match status" value="1"/>
</dbReference>
<keyword evidence="4 10" id="KW-0808">Transferase</keyword>
<evidence type="ECO:0000256" key="8">
    <source>
        <dbReference type="ARBA" id="ARBA00048923"/>
    </source>
</evidence>
<evidence type="ECO:0000256" key="2">
    <source>
        <dbReference type="ARBA" id="ARBA00012888"/>
    </source>
</evidence>
<dbReference type="STRING" id="82801.SAMN04488506_1431"/>
<organism evidence="10 11">
    <name type="scientific">Desemzia incerta</name>
    <dbReference type="NCBI Taxonomy" id="82801"/>
    <lineage>
        <taxon>Bacteria</taxon>
        <taxon>Bacillati</taxon>
        <taxon>Bacillota</taxon>
        <taxon>Bacilli</taxon>
        <taxon>Lactobacillales</taxon>
        <taxon>Carnobacteriaceae</taxon>
        <taxon>Desemzia</taxon>
    </lineage>
</organism>
<keyword evidence="6" id="KW-0012">Acyltransferase</keyword>
<dbReference type="NCBIfam" id="NF043067">
    <property type="entry name" value="AAC_6p_group_E"/>
    <property type="match status" value="1"/>
</dbReference>
<dbReference type="InterPro" id="IPR000182">
    <property type="entry name" value="GNAT_dom"/>
</dbReference>
<evidence type="ECO:0000256" key="1">
    <source>
        <dbReference type="ARBA" id="ARBA00011738"/>
    </source>
</evidence>
<accession>A0A1I5XK75</accession>
<dbReference type="PANTHER" id="PTHR43072">
    <property type="entry name" value="N-ACETYLTRANSFERASE"/>
    <property type="match status" value="1"/>
</dbReference>
<evidence type="ECO:0000256" key="3">
    <source>
        <dbReference type="ARBA" id="ARBA00017677"/>
    </source>
</evidence>